<dbReference type="STRING" id="1121131.SAMN02745229_01826"/>
<dbReference type="Gene3D" id="3.30.70.20">
    <property type="match status" value="1"/>
</dbReference>
<evidence type="ECO:0000256" key="2">
    <source>
        <dbReference type="ARBA" id="ARBA00022643"/>
    </source>
</evidence>
<dbReference type="Pfam" id="PF00881">
    <property type="entry name" value="Nitroreductase"/>
    <property type="match status" value="1"/>
</dbReference>
<dbReference type="InterPro" id="IPR050627">
    <property type="entry name" value="Nitroreductase/BluB"/>
</dbReference>
<reference evidence="9" key="1">
    <citation type="submission" date="2016-11" db="EMBL/GenBank/DDBJ databases">
        <authorList>
            <person name="Varghese N."/>
            <person name="Submissions S."/>
        </authorList>
    </citation>
    <scope>NUCLEOTIDE SEQUENCE [LARGE SCALE GENOMIC DNA]</scope>
    <source>
        <strain evidence="9">DSM 3071</strain>
    </source>
</reference>
<dbReference type="InterPro" id="IPR017896">
    <property type="entry name" value="4Fe4S_Fe-S-bd"/>
</dbReference>
<evidence type="ECO:0000256" key="6">
    <source>
        <dbReference type="ARBA" id="ARBA00023014"/>
    </source>
</evidence>
<evidence type="ECO:0000256" key="4">
    <source>
        <dbReference type="ARBA" id="ARBA00023002"/>
    </source>
</evidence>
<dbReference type="SUPFAM" id="SSF54862">
    <property type="entry name" value="4Fe-4S ferredoxins"/>
    <property type="match status" value="1"/>
</dbReference>
<dbReference type="PROSITE" id="PS51379">
    <property type="entry name" value="4FE4S_FER_2"/>
    <property type="match status" value="2"/>
</dbReference>
<dbReference type="InterPro" id="IPR017900">
    <property type="entry name" value="4Fe4S_Fe_S_CS"/>
</dbReference>
<dbReference type="AlphaFoldDB" id="A0A1M5YZA5"/>
<proteinExistence type="predicted"/>
<keyword evidence="2" id="KW-0288">FMN</keyword>
<keyword evidence="5" id="KW-0408">Iron</keyword>
<evidence type="ECO:0000313" key="8">
    <source>
        <dbReference type="EMBL" id="SHI17204.1"/>
    </source>
</evidence>
<dbReference type="PROSITE" id="PS00198">
    <property type="entry name" value="4FE4S_FER_1"/>
    <property type="match status" value="1"/>
</dbReference>
<evidence type="ECO:0000256" key="3">
    <source>
        <dbReference type="ARBA" id="ARBA00022723"/>
    </source>
</evidence>
<dbReference type="InterPro" id="IPR000415">
    <property type="entry name" value="Nitroreductase-like"/>
</dbReference>
<dbReference type="Pfam" id="PF13187">
    <property type="entry name" value="Fer4_9"/>
    <property type="match status" value="1"/>
</dbReference>
<evidence type="ECO:0000259" key="7">
    <source>
        <dbReference type="PROSITE" id="PS51379"/>
    </source>
</evidence>
<dbReference type="GO" id="GO:0051536">
    <property type="term" value="F:iron-sulfur cluster binding"/>
    <property type="evidence" value="ECO:0007669"/>
    <property type="project" value="UniProtKB-KW"/>
</dbReference>
<keyword evidence="3" id="KW-0479">Metal-binding</keyword>
<keyword evidence="9" id="KW-1185">Reference proteome</keyword>
<keyword evidence="1" id="KW-0285">Flavoprotein</keyword>
<name>A0A1M5YZA5_BUTFI</name>
<gene>
    <name evidence="8" type="ORF">SAMN02745229_01826</name>
</gene>
<dbReference type="Gene3D" id="3.40.109.10">
    <property type="entry name" value="NADH Oxidase"/>
    <property type="match status" value="1"/>
</dbReference>
<sequence length="258" mass="28870">MNREIDTDKCIGCGKCVEDCISGYIVLVDTEDGKKKAAFKERGRCLECGHCNAICPQRAISGGKLLEAVYEKDDFLNIMSNKRTIRKYIKGGKISEDVLQRIILAGQSAPTDRNRKSARIIFVKEKLVEIYNEALDYLVEKVSKTGSINPLYSSTMRLDAKREEVLWNAEYLVVFIGNKSSLVDAAIAAERMQLEAAALRVGTGYRGDMKEAINNVDDIKEMLGVKNNEEALICFAMGIPDIRYLQPAVKANRKVEYL</sequence>
<feature type="domain" description="4Fe-4S ferredoxin-type" evidence="7">
    <location>
        <begin position="35"/>
        <end position="65"/>
    </location>
</feature>
<dbReference type="PANTHER" id="PTHR23026">
    <property type="entry name" value="NADPH NITROREDUCTASE"/>
    <property type="match status" value="1"/>
</dbReference>
<accession>A0A1M5YZA5</accession>
<dbReference type="OrthoDB" id="9794954at2"/>
<organism evidence="8 9">
    <name type="scientific">Butyrivibrio fibrisolvens DSM 3071</name>
    <dbReference type="NCBI Taxonomy" id="1121131"/>
    <lineage>
        <taxon>Bacteria</taxon>
        <taxon>Bacillati</taxon>
        <taxon>Bacillota</taxon>
        <taxon>Clostridia</taxon>
        <taxon>Lachnospirales</taxon>
        <taxon>Lachnospiraceae</taxon>
        <taxon>Butyrivibrio</taxon>
    </lineage>
</organism>
<dbReference type="PANTHER" id="PTHR23026:SF90">
    <property type="entry name" value="IODOTYROSINE DEIODINASE 1"/>
    <property type="match status" value="1"/>
</dbReference>
<keyword evidence="4" id="KW-0560">Oxidoreductase</keyword>
<evidence type="ECO:0000256" key="5">
    <source>
        <dbReference type="ARBA" id="ARBA00023004"/>
    </source>
</evidence>
<dbReference type="GO" id="GO:0016491">
    <property type="term" value="F:oxidoreductase activity"/>
    <property type="evidence" value="ECO:0007669"/>
    <property type="project" value="UniProtKB-KW"/>
</dbReference>
<dbReference type="EMBL" id="FQXK01000014">
    <property type="protein sequence ID" value="SHI17204.1"/>
    <property type="molecule type" value="Genomic_DNA"/>
</dbReference>
<dbReference type="RefSeq" id="WP_073387174.1">
    <property type="nucleotide sequence ID" value="NZ_FQXK01000014.1"/>
</dbReference>
<feature type="domain" description="4Fe-4S ferredoxin-type" evidence="7">
    <location>
        <begin position="1"/>
        <end position="30"/>
    </location>
</feature>
<evidence type="ECO:0000313" key="9">
    <source>
        <dbReference type="Proteomes" id="UP000184278"/>
    </source>
</evidence>
<dbReference type="InterPro" id="IPR029479">
    <property type="entry name" value="Nitroreductase"/>
</dbReference>
<dbReference type="Proteomes" id="UP000184278">
    <property type="component" value="Unassembled WGS sequence"/>
</dbReference>
<dbReference type="GO" id="GO:0046872">
    <property type="term" value="F:metal ion binding"/>
    <property type="evidence" value="ECO:0007669"/>
    <property type="project" value="UniProtKB-KW"/>
</dbReference>
<dbReference type="SUPFAM" id="SSF55469">
    <property type="entry name" value="FMN-dependent nitroreductase-like"/>
    <property type="match status" value="1"/>
</dbReference>
<keyword evidence="6" id="KW-0411">Iron-sulfur</keyword>
<dbReference type="GeneID" id="89508448"/>
<protein>
    <submittedName>
        <fullName evidence="8">Nitroreductase</fullName>
    </submittedName>
</protein>
<evidence type="ECO:0000256" key="1">
    <source>
        <dbReference type="ARBA" id="ARBA00022630"/>
    </source>
</evidence>